<keyword evidence="6" id="KW-1185">Reference proteome</keyword>
<evidence type="ECO:0000259" key="4">
    <source>
        <dbReference type="PROSITE" id="PS50949"/>
    </source>
</evidence>
<dbReference type="EMBL" id="AMEZ01000070">
    <property type="protein sequence ID" value="EKY25425.1"/>
    <property type="molecule type" value="Genomic_DNA"/>
</dbReference>
<dbReference type="eggNOG" id="COG1725">
    <property type="taxonomic scope" value="Bacteria"/>
</dbReference>
<dbReference type="OrthoDB" id="9802328at2"/>
<feature type="domain" description="HTH gntR-type" evidence="4">
    <location>
        <begin position="11"/>
        <end position="79"/>
    </location>
</feature>
<dbReference type="Gene3D" id="1.10.10.10">
    <property type="entry name" value="Winged helix-like DNA-binding domain superfamily/Winged helix DNA-binding domain"/>
    <property type="match status" value="1"/>
</dbReference>
<keyword evidence="1" id="KW-0805">Transcription regulation</keyword>
<evidence type="ECO:0000313" key="6">
    <source>
        <dbReference type="Proteomes" id="UP000010420"/>
    </source>
</evidence>
<accession>L1QCM0</accession>
<proteinExistence type="predicted"/>
<dbReference type="PATRIC" id="fig|545697.3.peg.2486"/>
<dbReference type="HOGENOM" id="CLU_017584_10_2_9"/>
<gene>
    <name evidence="5" type="ORF">HMPREF0216_02525</name>
</gene>
<evidence type="ECO:0000256" key="3">
    <source>
        <dbReference type="ARBA" id="ARBA00023163"/>
    </source>
</evidence>
<keyword evidence="2" id="KW-0238">DNA-binding</keyword>
<dbReference type="AlphaFoldDB" id="L1QCM0"/>
<dbReference type="InterPro" id="IPR036390">
    <property type="entry name" value="WH_DNA-bd_sf"/>
</dbReference>
<dbReference type="Proteomes" id="UP000010420">
    <property type="component" value="Unassembled WGS sequence"/>
</dbReference>
<dbReference type="InterPro" id="IPR036388">
    <property type="entry name" value="WH-like_DNA-bd_sf"/>
</dbReference>
<dbReference type="CDD" id="cd07377">
    <property type="entry name" value="WHTH_GntR"/>
    <property type="match status" value="1"/>
</dbReference>
<keyword evidence="3" id="KW-0804">Transcription</keyword>
<dbReference type="SUPFAM" id="SSF46785">
    <property type="entry name" value="Winged helix' DNA-binding domain"/>
    <property type="match status" value="1"/>
</dbReference>
<organism evidence="5 6">
    <name type="scientific">Clostridium celatum DSM 1785</name>
    <dbReference type="NCBI Taxonomy" id="545697"/>
    <lineage>
        <taxon>Bacteria</taxon>
        <taxon>Bacillati</taxon>
        <taxon>Bacillota</taxon>
        <taxon>Clostridia</taxon>
        <taxon>Eubacteriales</taxon>
        <taxon>Clostridiaceae</taxon>
        <taxon>Clostridium</taxon>
    </lineage>
</organism>
<evidence type="ECO:0000313" key="5">
    <source>
        <dbReference type="EMBL" id="EKY25425.1"/>
    </source>
</evidence>
<dbReference type="PANTHER" id="PTHR38445">
    <property type="entry name" value="HTH-TYPE TRANSCRIPTIONAL REPRESSOR YTRA"/>
    <property type="match status" value="1"/>
</dbReference>
<evidence type="ECO:0000256" key="1">
    <source>
        <dbReference type="ARBA" id="ARBA00023015"/>
    </source>
</evidence>
<dbReference type="STRING" id="545697.HMPREF0216_02525"/>
<comment type="caution">
    <text evidence="5">The sequence shown here is derived from an EMBL/GenBank/DDBJ whole genome shotgun (WGS) entry which is preliminary data.</text>
</comment>
<dbReference type="PROSITE" id="PS50949">
    <property type="entry name" value="HTH_GNTR"/>
    <property type="match status" value="1"/>
</dbReference>
<protein>
    <submittedName>
        <fullName evidence="5">Transcriptional regulator, GntR family</fullName>
    </submittedName>
</protein>
<dbReference type="GO" id="GO:0003677">
    <property type="term" value="F:DNA binding"/>
    <property type="evidence" value="ECO:0007669"/>
    <property type="project" value="UniProtKB-KW"/>
</dbReference>
<dbReference type="GO" id="GO:0003700">
    <property type="term" value="F:DNA-binding transcription factor activity"/>
    <property type="evidence" value="ECO:0007669"/>
    <property type="project" value="InterPro"/>
</dbReference>
<reference evidence="5 6" key="1">
    <citation type="submission" date="2012-05" db="EMBL/GenBank/DDBJ databases">
        <authorList>
            <person name="Weinstock G."/>
            <person name="Sodergren E."/>
            <person name="Lobos E.A."/>
            <person name="Fulton L."/>
            <person name="Fulton R."/>
            <person name="Courtney L."/>
            <person name="Fronick C."/>
            <person name="O'Laughlin M."/>
            <person name="Godfrey J."/>
            <person name="Wilson R.M."/>
            <person name="Miner T."/>
            <person name="Farmer C."/>
            <person name="Delehaunty K."/>
            <person name="Cordes M."/>
            <person name="Minx P."/>
            <person name="Tomlinson C."/>
            <person name="Chen J."/>
            <person name="Wollam A."/>
            <person name="Pepin K.H."/>
            <person name="Bhonagiri V."/>
            <person name="Zhang X."/>
            <person name="Suruliraj S."/>
            <person name="Warren W."/>
            <person name="Mitreva M."/>
            <person name="Mardis E.R."/>
            <person name="Wilson R.K."/>
        </authorList>
    </citation>
    <scope>NUCLEOTIDE SEQUENCE [LARGE SCALE GENOMIC DNA]</scope>
    <source>
        <strain evidence="5 6">DSM 1785</strain>
    </source>
</reference>
<dbReference type="Pfam" id="PF00392">
    <property type="entry name" value="GntR"/>
    <property type="match status" value="1"/>
</dbReference>
<evidence type="ECO:0000256" key="2">
    <source>
        <dbReference type="ARBA" id="ARBA00023125"/>
    </source>
</evidence>
<dbReference type="InterPro" id="IPR000524">
    <property type="entry name" value="Tscrpt_reg_HTH_GntR"/>
</dbReference>
<name>L1QCM0_9CLOT</name>
<dbReference type="PANTHER" id="PTHR38445:SF12">
    <property type="entry name" value="GNTR-FAMILY TRANSCRIPTIONAL REGULATOR"/>
    <property type="match status" value="1"/>
</dbReference>
<dbReference type="RefSeq" id="WP_005214474.1">
    <property type="nucleotide sequence ID" value="NZ_KB291660.1"/>
</dbReference>
<dbReference type="PRINTS" id="PR00035">
    <property type="entry name" value="HTHGNTR"/>
</dbReference>
<dbReference type="SMART" id="SM00345">
    <property type="entry name" value="HTH_GNTR"/>
    <property type="match status" value="1"/>
</dbReference>
<sequence length="134" mass="15396">MIIKLDMTSNIPIYVRLRNEIVMGIGRGDLKKGEGLPTVRQMAEDIGVNNMTVNKAYSILKNEGYIEIDRRHGAKINPSLDTTREFKEKLESELELIIAESGLKGIEYKEFMRMCEEIYKNMNGLNKVWNEGKI</sequence>